<evidence type="ECO:0000313" key="4">
    <source>
        <dbReference type="Proteomes" id="UP001589792"/>
    </source>
</evidence>
<dbReference type="InterPro" id="IPR036937">
    <property type="entry name" value="Adhesion_dom_fimbrial_sf"/>
</dbReference>
<dbReference type="Pfam" id="PF00419">
    <property type="entry name" value="Fimbrial"/>
    <property type="match status" value="1"/>
</dbReference>
<reference evidence="3 4" key="1">
    <citation type="submission" date="2024-09" db="EMBL/GenBank/DDBJ databases">
        <authorList>
            <person name="Sun Q."/>
            <person name="Mori K."/>
        </authorList>
    </citation>
    <scope>NUCLEOTIDE SEQUENCE [LARGE SCALE GENOMIC DNA]</scope>
    <source>
        <strain evidence="3 4">CCM 8626</strain>
    </source>
</reference>
<organism evidence="3 4">
    <name type="scientific">Serratia aquatilis</name>
    <dbReference type="NCBI Taxonomy" id="1737515"/>
    <lineage>
        <taxon>Bacteria</taxon>
        <taxon>Pseudomonadati</taxon>
        <taxon>Pseudomonadota</taxon>
        <taxon>Gammaproteobacteria</taxon>
        <taxon>Enterobacterales</taxon>
        <taxon>Yersiniaceae</taxon>
        <taxon>Serratia</taxon>
    </lineage>
</organism>
<dbReference type="InterPro" id="IPR000259">
    <property type="entry name" value="Adhesion_dom_fimbrial"/>
</dbReference>
<keyword evidence="1" id="KW-0812">Transmembrane</keyword>
<dbReference type="InterPro" id="IPR008966">
    <property type="entry name" value="Adhesion_dom_sf"/>
</dbReference>
<feature type="transmembrane region" description="Helical" evidence="1">
    <location>
        <begin position="36"/>
        <end position="55"/>
    </location>
</feature>
<dbReference type="Proteomes" id="UP001589792">
    <property type="component" value="Unassembled WGS sequence"/>
</dbReference>
<evidence type="ECO:0000259" key="2">
    <source>
        <dbReference type="Pfam" id="PF00419"/>
    </source>
</evidence>
<protein>
    <submittedName>
        <fullName evidence="3">Fimbrial protein</fullName>
    </submittedName>
</protein>
<gene>
    <name evidence="3" type="ORF">ACFFJ3_09085</name>
</gene>
<name>A0ABV6ED23_9GAMM</name>
<evidence type="ECO:0000313" key="3">
    <source>
        <dbReference type="EMBL" id="MFC0226649.1"/>
    </source>
</evidence>
<proteinExistence type="predicted"/>
<keyword evidence="1" id="KW-0472">Membrane</keyword>
<feature type="domain" description="Fimbrial-type adhesion" evidence="2">
    <location>
        <begin position="236"/>
        <end position="372"/>
    </location>
</feature>
<sequence length="375" mass="41988">MESCKHQMFSVYCWDSRIYHGINRRQLKPIRAKDKVRIYTATFYSLAVFFILIFWSKSIFADVPNTFFGHGLNRFVVEVESSRFPSRRAGATLQVSYVDASRRQYGLFYINETGKSRPMSYFRSETQLPRSTINPGYLKLNDNLDVQVEIGSRHIVPFNWTTLGTPGIDLVDGFGYNSRFDFGLRGVLRLKLRRDIIGGAVLLDRDVLVTSVYRSMSLTPPPAWIPQDPEPAFEIALEGQIVPTPVECRITNVRGGDVRFGDLNAADITTNGSRYGQEILLSYQCNSELSLPIKLDLVAASSSFSNNFIATSNPDLGIVMKHGDTTVRPWSSFTSILLYGKGGDRIYVAPVKNPAAKTISTGDFTAFAVLIMSIL</sequence>
<dbReference type="SUPFAM" id="SSF49401">
    <property type="entry name" value="Bacterial adhesins"/>
    <property type="match status" value="1"/>
</dbReference>
<accession>A0ABV6ED23</accession>
<evidence type="ECO:0000256" key="1">
    <source>
        <dbReference type="SAM" id="Phobius"/>
    </source>
</evidence>
<keyword evidence="4" id="KW-1185">Reference proteome</keyword>
<keyword evidence="1" id="KW-1133">Transmembrane helix</keyword>
<dbReference type="EMBL" id="JBHLXG010000007">
    <property type="protein sequence ID" value="MFC0226649.1"/>
    <property type="molecule type" value="Genomic_DNA"/>
</dbReference>
<dbReference type="Gene3D" id="2.60.40.1090">
    <property type="entry name" value="Fimbrial-type adhesion domain"/>
    <property type="match status" value="1"/>
</dbReference>
<comment type="caution">
    <text evidence="3">The sequence shown here is derived from an EMBL/GenBank/DDBJ whole genome shotgun (WGS) entry which is preliminary data.</text>
</comment>
<dbReference type="RefSeq" id="WP_380674537.1">
    <property type="nucleotide sequence ID" value="NZ_CP173186.1"/>
</dbReference>